<evidence type="ECO:0000313" key="1">
    <source>
        <dbReference type="EMBL" id="KKJ78222.1"/>
    </source>
</evidence>
<evidence type="ECO:0000313" key="2">
    <source>
        <dbReference type="Proteomes" id="UP000034491"/>
    </source>
</evidence>
<reference evidence="1 2" key="1">
    <citation type="submission" date="2015-03" db="EMBL/GenBank/DDBJ databases">
        <title>Genome sequence of Kiloniella sp. P1-1, isolated from the gut microflora of Pacific white shrimp, Penaeus vannamei.</title>
        <authorList>
            <person name="Shao Z."/>
            <person name="Wang L."/>
            <person name="Li X."/>
        </authorList>
    </citation>
    <scope>NUCLEOTIDE SEQUENCE [LARGE SCALE GENOMIC DNA]</scope>
    <source>
        <strain evidence="1 2">P1-1</strain>
    </source>
</reference>
<keyword evidence="2" id="KW-1185">Reference proteome</keyword>
<dbReference type="AlphaFoldDB" id="A0A0M2R8L9"/>
<name>A0A0M2R8L9_9PROT</name>
<dbReference type="STRING" id="1549748.WH95_02515"/>
<dbReference type="EMBL" id="LANI01000002">
    <property type="protein sequence ID" value="KKJ78222.1"/>
    <property type="molecule type" value="Genomic_DNA"/>
</dbReference>
<sequence length="62" mass="6937">MPKSGSATDLNTSYAFGVNSPDLLIRNYKLYPVLTEISCVPDKTGQRDLLVCCFKGFCFFHN</sequence>
<protein>
    <submittedName>
        <fullName evidence="1">Uncharacterized protein</fullName>
    </submittedName>
</protein>
<organism evidence="1 2">
    <name type="scientific">Kiloniella litopenaei</name>
    <dbReference type="NCBI Taxonomy" id="1549748"/>
    <lineage>
        <taxon>Bacteria</taxon>
        <taxon>Pseudomonadati</taxon>
        <taxon>Pseudomonadota</taxon>
        <taxon>Alphaproteobacteria</taxon>
        <taxon>Rhodospirillales</taxon>
        <taxon>Kiloniellaceae</taxon>
        <taxon>Kiloniella</taxon>
    </lineage>
</organism>
<proteinExistence type="predicted"/>
<comment type="caution">
    <text evidence="1">The sequence shown here is derived from an EMBL/GenBank/DDBJ whole genome shotgun (WGS) entry which is preliminary data.</text>
</comment>
<dbReference type="Proteomes" id="UP000034491">
    <property type="component" value="Unassembled WGS sequence"/>
</dbReference>
<gene>
    <name evidence="1" type="ORF">WH95_02515</name>
</gene>
<accession>A0A0M2R8L9</accession>